<evidence type="ECO:0000313" key="1">
    <source>
        <dbReference type="EMBL" id="KOO46661.1"/>
    </source>
</evidence>
<dbReference type="AlphaFoldDB" id="A0A0M0L6G1"/>
<name>A0A0M0L6G1_9BACI</name>
<dbReference type="GO" id="GO:0016779">
    <property type="term" value="F:nucleotidyltransferase activity"/>
    <property type="evidence" value="ECO:0007669"/>
    <property type="project" value="UniProtKB-KW"/>
</dbReference>
<protein>
    <submittedName>
        <fullName evidence="1">Aminoglycoside adenylyltransferase</fullName>
    </submittedName>
</protein>
<dbReference type="OrthoDB" id="9776406at2"/>
<dbReference type="SUPFAM" id="SSF81631">
    <property type="entry name" value="PAP/OAS1 substrate-binding domain"/>
    <property type="match status" value="1"/>
</dbReference>
<evidence type="ECO:0000313" key="2">
    <source>
        <dbReference type="Proteomes" id="UP000037558"/>
    </source>
</evidence>
<comment type="caution">
    <text evidence="1">The sequence shown here is derived from an EMBL/GenBank/DDBJ whole genome shotgun (WGS) entry which is preliminary data.</text>
</comment>
<accession>A0A0M0L6G1</accession>
<keyword evidence="2" id="KW-1185">Reference proteome</keyword>
<dbReference type="Gene3D" id="1.20.120.330">
    <property type="entry name" value="Nucleotidyltransferases domain 2"/>
    <property type="match status" value="1"/>
</dbReference>
<organism evidence="1 2">
    <name type="scientific">Priestia koreensis</name>
    <dbReference type="NCBI Taxonomy" id="284581"/>
    <lineage>
        <taxon>Bacteria</taxon>
        <taxon>Bacillati</taxon>
        <taxon>Bacillota</taxon>
        <taxon>Bacilli</taxon>
        <taxon>Bacillales</taxon>
        <taxon>Bacillaceae</taxon>
        <taxon>Priestia</taxon>
    </lineage>
</organism>
<keyword evidence="1" id="KW-0808">Transferase</keyword>
<gene>
    <name evidence="1" type="ORF">AMD01_10120</name>
</gene>
<sequence length="287" mass="33655">MRSENDMLHLIVTVAQRDERIRAVIMNGSRVNSAVRKDPFQDYDIIYIVKDLDLFIQDHSWVDVFGERMIMQLPDDTGALTYDRFAYLMQFTDGNRIDLTLLSVTKREVIYTDSLSVVLLDKDTQLSPLLPPSNKSYWVQPPTETHFRECCNEFWWCMPYVAKGLWRNEITYAKNILEHPLRNMLHLMLDWYVGIDTNFQVSTGKSGKHLQQYLAPDTWEQVLKTYSDASVDRTWQAVFTMCDLFSSLARKVGEHFSFLYNEEEEKNVLAHLRYVSNLSSHAKELYP</sequence>
<dbReference type="Pfam" id="PF04439">
    <property type="entry name" value="Adenyl_transf"/>
    <property type="match status" value="1"/>
</dbReference>
<dbReference type="InterPro" id="IPR043519">
    <property type="entry name" value="NT_sf"/>
</dbReference>
<reference evidence="2" key="1">
    <citation type="submission" date="2015-08" db="EMBL/GenBank/DDBJ databases">
        <title>Fjat-14210 dsm16467.</title>
        <authorList>
            <person name="Liu B."/>
            <person name="Wang J."/>
            <person name="Zhu Y."/>
            <person name="Liu G."/>
            <person name="Chen Q."/>
            <person name="Chen Z."/>
            <person name="Lan J."/>
            <person name="Che J."/>
            <person name="Ge C."/>
            <person name="Shi H."/>
            <person name="Pan Z."/>
            <person name="Liu X."/>
        </authorList>
    </citation>
    <scope>NUCLEOTIDE SEQUENCE [LARGE SCALE GENOMIC DNA]</scope>
    <source>
        <strain evidence="2">DSM 16467</strain>
    </source>
</reference>
<proteinExistence type="predicted"/>
<dbReference type="RefSeq" id="WP_053401753.1">
    <property type="nucleotide sequence ID" value="NZ_LILC01000013.1"/>
</dbReference>
<keyword evidence="1" id="KW-0548">Nucleotidyltransferase</keyword>
<dbReference type="InterPro" id="IPR007530">
    <property type="entry name" value="Aminoglycoside_adenylylTfrase"/>
</dbReference>
<dbReference type="EMBL" id="LILC01000013">
    <property type="protein sequence ID" value="KOO46661.1"/>
    <property type="molecule type" value="Genomic_DNA"/>
</dbReference>
<dbReference type="Proteomes" id="UP000037558">
    <property type="component" value="Unassembled WGS sequence"/>
</dbReference>
<dbReference type="PATRIC" id="fig|284581.3.peg.2110"/>
<dbReference type="STRING" id="284581.AMD01_10120"/>
<dbReference type="Gene3D" id="3.30.460.10">
    <property type="entry name" value="Beta Polymerase, domain 2"/>
    <property type="match status" value="1"/>
</dbReference>
<dbReference type="SUPFAM" id="SSF81301">
    <property type="entry name" value="Nucleotidyltransferase"/>
    <property type="match status" value="1"/>
</dbReference>
<dbReference type="PIRSF" id="PIRSF000812">
    <property type="entry name" value="AAD"/>
    <property type="match status" value="1"/>
</dbReference>